<accession>A0A8A1MD79</accession>
<evidence type="ECO:0000259" key="3">
    <source>
        <dbReference type="Pfam" id="PF00501"/>
    </source>
</evidence>
<dbReference type="Gene3D" id="3.30.300.30">
    <property type="match status" value="1"/>
</dbReference>
<dbReference type="InterPro" id="IPR045851">
    <property type="entry name" value="AMP-bd_C_sf"/>
</dbReference>
<evidence type="ECO:0000313" key="5">
    <source>
        <dbReference type="Proteomes" id="UP000663671"/>
    </source>
</evidence>
<dbReference type="SUPFAM" id="SSF56801">
    <property type="entry name" value="Acetyl-CoA synthetase-like"/>
    <property type="match status" value="1"/>
</dbReference>
<dbReference type="GO" id="GO:0005737">
    <property type="term" value="C:cytoplasm"/>
    <property type="evidence" value="ECO:0007669"/>
    <property type="project" value="TreeGrafter"/>
</dbReference>
<evidence type="ECO:0000256" key="1">
    <source>
        <dbReference type="ARBA" id="ARBA00022450"/>
    </source>
</evidence>
<organism evidence="4 5">
    <name type="scientific">Ajellomyces capsulatus</name>
    <name type="common">Darling's disease fungus</name>
    <name type="synonym">Histoplasma capsulatum</name>
    <dbReference type="NCBI Taxonomy" id="5037"/>
    <lineage>
        <taxon>Eukaryota</taxon>
        <taxon>Fungi</taxon>
        <taxon>Dikarya</taxon>
        <taxon>Ascomycota</taxon>
        <taxon>Pezizomycotina</taxon>
        <taxon>Eurotiomycetes</taxon>
        <taxon>Eurotiomycetidae</taxon>
        <taxon>Onygenales</taxon>
        <taxon>Ajellomycetaceae</taxon>
        <taxon>Histoplasma</taxon>
    </lineage>
</organism>
<dbReference type="InterPro" id="IPR042099">
    <property type="entry name" value="ANL_N_sf"/>
</dbReference>
<dbReference type="GO" id="GO:0031177">
    <property type="term" value="F:phosphopantetheine binding"/>
    <property type="evidence" value="ECO:0007669"/>
    <property type="project" value="TreeGrafter"/>
</dbReference>
<dbReference type="GO" id="GO:0044550">
    <property type="term" value="P:secondary metabolite biosynthetic process"/>
    <property type="evidence" value="ECO:0007669"/>
    <property type="project" value="TreeGrafter"/>
</dbReference>
<dbReference type="VEuPathDB" id="FungiDB:I7I51_00941"/>
<dbReference type="Pfam" id="PF00501">
    <property type="entry name" value="AMP-binding"/>
    <property type="match status" value="1"/>
</dbReference>
<feature type="domain" description="AMP-dependent synthetase/ligase" evidence="3">
    <location>
        <begin position="7"/>
        <end position="140"/>
    </location>
</feature>
<name>A0A8A1MD79_AJECA</name>
<gene>
    <name evidence="4" type="ORF">I7I51_00941</name>
</gene>
<protein>
    <recommendedName>
        <fullName evidence="3">AMP-dependent synthetase/ligase domain-containing protein</fullName>
    </recommendedName>
</protein>
<keyword evidence="1" id="KW-0596">Phosphopantetheine</keyword>
<sequence>MLGDLPRIITELDVDGAELTPTVAGELLQRRSAAPCLKVLLTIGEMLTRKVVDEFGSSPNKDGILYAMYGPTEAAIHCTLAPNISAESRVGNIGVPLQTVSTFIVSPQFPDSNPSDEPEILPIGHIGELAIGGPQLAECYINREEETKKAFLVTGRYGRIYRTGDMVRLHPSGEMECLGRISTGQVKLRGQRVELGEIERIIYKVPGVPQMAAKIYDPWRCRAPG</sequence>
<dbReference type="Gene3D" id="3.40.50.12780">
    <property type="entry name" value="N-terminal domain of ligase-like"/>
    <property type="match status" value="1"/>
</dbReference>
<reference evidence="4" key="1">
    <citation type="submission" date="2021-01" db="EMBL/GenBank/DDBJ databases">
        <title>Chromosome-level genome assembly of a human fungal pathogen reveals clustering of transcriptionally co-regulated genes.</title>
        <authorList>
            <person name="Voorhies M."/>
            <person name="Cohen S."/>
            <person name="Shea T.P."/>
            <person name="Petrus S."/>
            <person name="Munoz J.F."/>
            <person name="Poplawski S."/>
            <person name="Goldman W.E."/>
            <person name="Michael T."/>
            <person name="Cuomo C.A."/>
            <person name="Sil A."/>
            <person name="Beyhan S."/>
        </authorList>
    </citation>
    <scope>NUCLEOTIDE SEQUENCE</scope>
    <source>
        <strain evidence="4">WU24</strain>
    </source>
</reference>
<dbReference type="InterPro" id="IPR000873">
    <property type="entry name" value="AMP-dep_synth/lig_dom"/>
</dbReference>
<proteinExistence type="predicted"/>
<dbReference type="Proteomes" id="UP000663671">
    <property type="component" value="Chromosome 1"/>
</dbReference>
<keyword evidence="2" id="KW-0597">Phosphoprotein</keyword>
<dbReference type="PANTHER" id="PTHR45527:SF1">
    <property type="entry name" value="FATTY ACID SYNTHASE"/>
    <property type="match status" value="1"/>
</dbReference>
<dbReference type="AlphaFoldDB" id="A0A8A1MD79"/>
<dbReference type="EMBL" id="CP069114">
    <property type="protein sequence ID" value="QSS63881.1"/>
    <property type="molecule type" value="Genomic_DNA"/>
</dbReference>
<dbReference type="GO" id="GO:0043041">
    <property type="term" value="P:amino acid activation for nonribosomal peptide biosynthetic process"/>
    <property type="evidence" value="ECO:0007669"/>
    <property type="project" value="TreeGrafter"/>
</dbReference>
<dbReference type="PANTHER" id="PTHR45527">
    <property type="entry name" value="NONRIBOSOMAL PEPTIDE SYNTHETASE"/>
    <property type="match status" value="1"/>
</dbReference>
<dbReference type="OrthoDB" id="416786at2759"/>
<evidence type="ECO:0000313" key="4">
    <source>
        <dbReference type="EMBL" id="QSS63881.1"/>
    </source>
</evidence>
<evidence type="ECO:0000256" key="2">
    <source>
        <dbReference type="ARBA" id="ARBA00022553"/>
    </source>
</evidence>